<gene>
    <name evidence="1" type="ORF">HPB50_016332</name>
</gene>
<evidence type="ECO:0000313" key="2">
    <source>
        <dbReference type="Proteomes" id="UP000821845"/>
    </source>
</evidence>
<accession>A0ACB7SQZ2</accession>
<dbReference type="EMBL" id="CM023483">
    <property type="protein sequence ID" value="KAH6936351.1"/>
    <property type="molecule type" value="Genomic_DNA"/>
</dbReference>
<name>A0ACB7SQZ2_HYAAI</name>
<organism evidence="1 2">
    <name type="scientific">Hyalomma asiaticum</name>
    <name type="common">Tick</name>
    <dbReference type="NCBI Taxonomy" id="266040"/>
    <lineage>
        <taxon>Eukaryota</taxon>
        <taxon>Metazoa</taxon>
        <taxon>Ecdysozoa</taxon>
        <taxon>Arthropoda</taxon>
        <taxon>Chelicerata</taxon>
        <taxon>Arachnida</taxon>
        <taxon>Acari</taxon>
        <taxon>Parasitiformes</taxon>
        <taxon>Ixodida</taxon>
        <taxon>Ixodoidea</taxon>
        <taxon>Ixodidae</taxon>
        <taxon>Hyalomminae</taxon>
        <taxon>Hyalomma</taxon>
    </lineage>
</organism>
<comment type="caution">
    <text evidence="1">The sequence shown here is derived from an EMBL/GenBank/DDBJ whole genome shotgun (WGS) entry which is preliminary data.</text>
</comment>
<protein>
    <submittedName>
        <fullName evidence="1">Uncharacterized protein</fullName>
    </submittedName>
</protein>
<reference evidence="1" key="1">
    <citation type="submission" date="2020-05" db="EMBL/GenBank/DDBJ databases">
        <title>Large-scale comparative analyses of tick genomes elucidate their genetic diversity and vector capacities.</title>
        <authorList>
            <person name="Jia N."/>
            <person name="Wang J."/>
            <person name="Shi W."/>
            <person name="Du L."/>
            <person name="Sun Y."/>
            <person name="Zhan W."/>
            <person name="Jiang J."/>
            <person name="Wang Q."/>
            <person name="Zhang B."/>
            <person name="Ji P."/>
            <person name="Sakyi L.B."/>
            <person name="Cui X."/>
            <person name="Yuan T."/>
            <person name="Jiang B."/>
            <person name="Yang W."/>
            <person name="Lam T.T.-Y."/>
            <person name="Chang Q."/>
            <person name="Ding S."/>
            <person name="Wang X."/>
            <person name="Zhu J."/>
            <person name="Ruan X."/>
            <person name="Zhao L."/>
            <person name="Wei J."/>
            <person name="Que T."/>
            <person name="Du C."/>
            <person name="Cheng J."/>
            <person name="Dai P."/>
            <person name="Han X."/>
            <person name="Huang E."/>
            <person name="Gao Y."/>
            <person name="Liu J."/>
            <person name="Shao H."/>
            <person name="Ye R."/>
            <person name="Li L."/>
            <person name="Wei W."/>
            <person name="Wang X."/>
            <person name="Wang C."/>
            <person name="Yang T."/>
            <person name="Huo Q."/>
            <person name="Li W."/>
            <person name="Guo W."/>
            <person name="Chen H."/>
            <person name="Zhou L."/>
            <person name="Ni X."/>
            <person name="Tian J."/>
            <person name="Zhou Y."/>
            <person name="Sheng Y."/>
            <person name="Liu T."/>
            <person name="Pan Y."/>
            <person name="Xia L."/>
            <person name="Li J."/>
            <person name="Zhao F."/>
            <person name="Cao W."/>
        </authorList>
    </citation>
    <scope>NUCLEOTIDE SEQUENCE</scope>
    <source>
        <strain evidence="1">Hyas-2018</strain>
    </source>
</reference>
<keyword evidence="2" id="KW-1185">Reference proteome</keyword>
<evidence type="ECO:0000313" key="1">
    <source>
        <dbReference type="EMBL" id="KAH6936351.1"/>
    </source>
</evidence>
<proteinExistence type="predicted"/>
<sequence>MSDSLYGQEQEEFREPLAAKAPECLSEKLETSETLEEGVPSLIKPDTGGEGTVSTSRGLLTIRASQNEEEELVAAVGIEEGAPNPISSDTRSEGTSRTETEHAEMENGGADTPGGSGAVRRDAAALMEGQRNDPTLARAWKDAKEGKGDGDAYYAAPHTAATEGGEVECNTSLCRHMKDWFDATVGSQADPCKERNTFVCHASVTFPSFDSHAATHVAGTGEHEIEDASIRQKRGTGAADRQELMKSCLDYAWNPAEGVQDVLSFLQHFNLDLRRMEDDPTEDPLRRMMQLSFDYGVDTPVSFSRKYDVIAEAPAPFTMQITLNPEVAEFVNTLHSLEEDDIDDFYQFFLAHYALVDDPNVTQQLIDADEEIAEFVNETAAAAGRRLRMTVANLSDAAGIPTDRWEQLFARFGLSKHGVGVHVVADQPALLLVAFLSRPTEMLAMRRALAWNVLRYLVGPKADVVAALNWTRTVEDVTDRLGVMPTPESKCQRLVETLSGVPHGVLKFFEGENVVPAATISDATGLMAELQEAVASIFKGSATNDSSPVVAATHSPPSATAGATSQAALFSDFTRSTNGTMLQGPTGAGGSFPRRLLRRLRAWHALPPLAQALLPAMTSVVSVDSPAAFFRPPFYVPRAPPVYNLAALGQVVAQALAHALLERRLTDPAVGEHWRSFWESVDAADDHSIYCLHTAHNKNYTWLQRRLNESELDDGPRLRKALGSRIAFLAFQRTRRTNARLGSSRRLPTAVVPGVHLSRKQLFFVMHCALGCAMAGERARALPRTPDDQQQRCMVVYETRRHLDDRHCGGRLASGSTPNDCRYI</sequence>
<dbReference type="Proteomes" id="UP000821845">
    <property type="component" value="Chromosome 3"/>
</dbReference>